<reference evidence="2" key="1">
    <citation type="journal article" date="2019" name="Int. J. Syst. Evol. Microbiol.">
        <title>The Global Catalogue of Microorganisms (GCM) 10K type strain sequencing project: providing services to taxonomists for standard genome sequencing and annotation.</title>
        <authorList>
            <consortium name="The Broad Institute Genomics Platform"/>
            <consortium name="The Broad Institute Genome Sequencing Center for Infectious Disease"/>
            <person name="Wu L."/>
            <person name="Ma J."/>
        </authorList>
    </citation>
    <scope>NUCLEOTIDE SEQUENCE [LARGE SCALE GENOMIC DNA]</scope>
    <source>
        <strain evidence="2">JCM 13004</strain>
    </source>
</reference>
<dbReference type="EMBL" id="BAAALF010000064">
    <property type="protein sequence ID" value="GAA1243536.1"/>
    <property type="molecule type" value="Genomic_DNA"/>
</dbReference>
<accession>A0ABP4GYB5</accession>
<gene>
    <name evidence="1" type="ORF">GCM10009665_37970</name>
</gene>
<proteinExistence type="predicted"/>
<comment type="caution">
    <text evidence="1">The sequence shown here is derived from an EMBL/GenBank/DDBJ whole genome shotgun (WGS) entry which is preliminary data.</text>
</comment>
<protein>
    <submittedName>
        <fullName evidence="1">Uncharacterized protein</fullName>
    </submittedName>
</protein>
<dbReference type="Proteomes" id="UP001500037">
    <property type="component" value="Unassembled WGS sequence"/>
</dbReference>
<keyword evidence="2" id="KW-1185">Reference proteome</keyword>
<sequence length="68" mass="7359">MTACGRRIEVGALRVDVPGRPIERITLNVGPERDGASNVWAGLSPGEARDLALRLLAQVASAEHRTRR</sequence>
<evidence type="ECO:0000313" key="2">
    <source>
        <dbReference type="Proteomes" id="UP001500037"/>
    </source>
</evidence>
<name>A0ABP4GYB5_9ACTN</name>
<organism evidence="1 2">
    <name type="scientific">Kitasatospora nipponensis</name>
    <dbReference type="NCBI Taxonomy" id="258049"/>
    <lineage>
        <taxon>Bacteria</taxon>
        <taxon>Bacillati</taxon>
        <taxon>Actinomycetota</taxon>
        <taxon>Actinomycetes</taxon>
        <taxon>Kitasatosporales</taxon>
        <taxon>Streptomycetaceae</taxon>
        <taxon>Kitasatospora</taxon>
    </lineage>
</organism>
<evidence type="ECO:0000313" key="1">
    <source>
        <dbReference type="EMBL" id="GAA1243536.1"/>
    </source>
</evidence>